<evidence type="ECO:0000256" key="1">
    <source>
        <dbReference type="ARBA" id="ARBA00022729"/>
    </source>
</evidence>
<dbReference type="Pfam" id="PF23344">
    <property type="entry name" value="ZP-N"/>
    <property type="match status" value="1"/>
</dbReference>
<feature type="domain" description="ZP" evidence="3">
    <location>
        <begin position="5"/>
        <end position="201"/>
    </location>
</feature>
<proteinExistence type="predicted"/>
<organism evidence="4">
    <name type="scientific">Dicentrarchus labrax</name>
    <name type="common">European seabass</name>
    <name type="synonym">Morone labrax</name>
    <dbReference type="NCBI Taxonomy" id="13489"/>
    <lineage>
        <taxon>Eukaryota</taxon>
        <taxon>Metazoa</taxon>
        <taxon>Chordata</taxon>
        <taxon>Craniata</taxon>
        <taxon>Vertebrata</taxon>
        <taxon>Euteleostomi</taxon>
        <taxon>Actinopterygii</taxon>
        <taxon>Neopterygii</taxon>
        <taxon>Teleostei</taxon>
        <taxon>Neoteleostei</taxon>
        <taxon>Acanthomorphata</taxon>
        <taxon>Eupercaria</taxon>
        <taxon>Moronidae</taxon>
        <taxon>Dicentrarchus</taxon>
    </lineage>
</organism>
<name>E6ZH78_DICLA</name>
<reference evidence="4" key="1">
    <citation type="journal article" date="2011" name="Comp. Biochem. Physiol. Part D Genomics Proteomics">
        <title>Analysis of single nucleotide polymorphisms in three chromosomes of European sea bass Dicentrarchus labrax.</title>
        <authorList>
            <person name="Kuhl H."/>
            <person name="Tine M."/>
            <person name="Hecht J."/>
            <person name="Knaust F."/>
            <person name="Reinhardt R."/>
        </authorList>
    </citation>
    <scope>NUCLEOTIDE SEQUENCE</scope>
</reference>
<evidence type="ECO:0000256" key="2">
    <source>
        <dbReference type="ARBA" id="ARBA00023157"/>
    </source>
</evidence>
<dbReference type="PANTHER" id="PTHR14002">
    <property type="entry name" value="ENDOGLIN/TGF-BETA RECEPTOR TYPE III"/>
    <property type="match status" value="1"/>
</dbReference>
<dbReference type="PANTHER" id="PTHR14002:SF50">
    <property type="entry name" value="ALPHA-TECTORIN-LIKE-RELATED"/>
    <property type="match status" value="1"/>
</dbReference>
<dbReference type="PROSITE" id="PS51034">
    <property type="entry name" value="ZP_2"/>
    <property type="match status" value="1"/>
</dbReference>
<dbReference type="Pfam" id="PF00100">
    <property type="entry name" value="Zona_pellucida"/>
    <property type="match status" value="1"/>
</dbReference>
<dbReference type="InterPro" id="IPR042235">
    <property type="entry name" value="ZP-C_dom"/>
</dbReference>
<dbReference type="InterPro" id="IPR001507">
    <property type="entry name" value="ZP_dom"/>
</dbReference>
<evidence type="ECO:0000259" key="3">
    <source>
        <dbReference type="PROSITE" id="PS51034"/>
    </source>
</evidence>
<dbReference type="EMBL" id="FQ310507">
    <property type="protein sequence ID" value="CBN81412.1"/>
    <property type="molecule type" value="Genomic_DNA"/>
</dbReference>
<keyword evidence="2" id="KW-1015">Disulfide bond</keyword>
<dbReference type="AlphaFoldDB" id="E6ZH78"/>
<dbReference type="Gene3D" id="2.60.40.3210">
    <property type="entry name" value="Zona pellucida, ZP-N domain"/>
    <property type="match status" value="1"/>
</dbReference>
<keyword evidence="1" id="KW-0732">Signal</keyword>
<sequence>MLLLKVLPASFGVLRHHVSVALPAGFHLSGLHLREDSCNGTLQDGRLVFHFNNDDQLCGTVLRSNGTHFIYENTIQGDIDPHEGLISREKSIRLHFSCEYPLAQALSMDVGINPVKSIVNKKLPSGQGRYHLRMIPYEDAGFHFPLTGNRNVEMEIDKRLYIEVQTEGVDERQISTILDSCWATPFNDASYPVRRDLITTE</sequence>
<reference evidence="4" key="3">
    <citation type="journal article" date="2011" name="Mar. Genomics">
        <title>Comparative analysis of intronless genes in teleost fish genomes: Insights into their evolution and molecular function.</title>
        <authorList>
            <person name="Tine M."/>
            <person name="Kuhl H."/>
            <person name="Beck A."/>
            <person name="Bargelloni L."/>
            <person name="Reinhardt R."/>
        </authorList>
    </citation>
    <scope>NUCLEOTIDE SEQUENCE</scope>
</reference>
<accession>E6ZH78</accession>
<dbReference type="InterPro" id="IPR055355">
    <property type="entry name" value="ZP-C"/>
</dbReference>
<gene>
    <name evidence="4" type="primary">TECTA</name>
    <name evidence="4" type="ORF">DLA_Ib02540</name>
</gene>
<dbReference type="SMART" id="SM00241">
    <property type="entry name" value="ZP"/>
    <property type="match status" value="1"/>
</dbReference>
<dbReference type="InterPro" id="IPR055356">
    <property type="entry name" value="ZP-N"/>
</dbReference>
<reference evidence="4" key="2">
    <citation type="journal article" date="2011" name="Genomics">
        <title>Directed sequencing and annotation of three Dicentrarchus labrax L. chromosomes by applying Sanger- and pyrosequencing technologies on pooled DNA of comparatively mapped BAC clones.</title>
        <authorList>
            <person name="Kuhl H."/>
            <person name="Tine M."/>
            <person name="Beck A."/>
            <person name="Timmermann B."/>
            <person name="Kodira C."/>
            <person name="Reinhardt R."/>
        </authorList>
    </citation>
    <scope>NUCLEOTIDE SEQUENCE</scope>
</reference>
<evidence type="ECO:0000313" key="4">
    <source>
        <dbReference type="EMBL" id="CBN81412.1"/>
    </source>
</evidence>
<protein>
    <submittedName>
        <fullName evidence="4">Alpha-tectorin</fullName>
    </submittedName>
</protein>
<dbReference type="Gene3D" id="2.60.40.4100">
    <property type="entry name" value="Zona pellucida, ZP-C domain"/>
    <property type="match status" value="1"/>
</dbReference>